<organism evidence="2">
    <name type="scientific">Hexamita inflata</name>
    <dbReference type="NCBI Taxonomy" id="28002"/>
    <lineage>
        <taxon>Eukaryota</taxon>
        <taxon>Metamonada</taxon>
        <taxon>Diplomonadida</taxon>
        <taxon>Hexamitidae</taxon>
        <taxon>Hexamitinae</taxon>
        <taxon>Hexamita</taxon>
    </lineage>
</organism>
<feature type="compositionally biased region" description="Basic and acidic residues" evidence="1">
    <location>
        <begin position="26"/>
        <end position="36"/>
    </location>
</feature>
<accession>A0AA86UDB3</accession>
<evidence type="ECO:0000256" key="1">
    <source>
        <dbReference type="SAM" id="MobiDB-lite"/>
    </source>
</evidence>
<evidence type="ECO:0000313" key="4">
    <source>
        <dbReference type="Proteomes" id="UP001642409"/>
    </source>
</evidence>
<evidence type="ECO:0000313" key="3">
    <source>
        <dbReference type="EMBL" id="CAL6030396.1"/>
    </source>
</evidence>
<evidence type="ECO:0000313" key="2">
    <source>
        <dbReference type="EMBL" id="CAI9951159.1"/>
    </source>
</evidence>
<comment type="caution">
    <text evidence="2">The sequence shown here is derived from an EMBL/GenBank/DDBJ whole genome shotgun (WGS) entry which is preliminary data.</text>
</comment>
<dbReference type="EMBL" id="CAXDID020000115">
    <property type="protein sequence ID" value="CAL6030396.1"/>
    <property type="molecule type" value="Genomic_DNA"/>
</dbReference>
<name>A0AA86UDB3_9EUKA</name>
<proteinExistence type="predicted"/>
<reference evidence="3 4" key="2">
    <citation type="submission" date="2024-07" db="EMBL/GenBank/DDBJ databases">
        <authorList>
            <person name="Akdeniz Z."/>
        </authorList>
    </citation>
    <scope>NUCLEOTIDE SEQUENCE [LARGE SCALE GENOMIC DNA]</scope>
</reference>
<sequence length="116" mass="13534">MLLFKKRGGTTQGSTKSQHRCSTRSSDSKNESEPKRNRNCSIRLVSYPPQWSSWCLHSANLTIKNQVRQVQAQQLQQPPQLYLPQPIYQQQQIYRVQEDQTVNNIAMQMPMMPNML</sequence>
<dbReference type="Proteomes" id="UP001642409">
    <property type="component" value="Unassembled WGS sequence"/>
</dbReference>
<keyword evidence="4" id="KW-1185">Reference proteome</keyword>
<protein>
    <submittedName>
        <fullName evidence="3">Hypothetical_protein</fullName>
    </submittedName>
</protein>
<feature type="region of interest" description="Disordered" evidence="1">
    <location>
        <begin position="1"/>
        <end position="39"/>
    </location>
</feature>
<dbReference type="EMBL" id="CATOUU010000822">
    <property type="protein sequence ID" value="CAI9951159.1"/>
    <property type="molecule type" value="Genomic_DNA"/>
</dbReference>
<reference evidence="2" key="1">
    <citation type="submission" date="2023-06" db="EMBL/GenBank/DDBJ databases">
        <authorList>
            <person name="Kurt Z."/>
        </authorList>
    </citation>
    <scope>NUCLEOTIDE SEQUENCE</scope>
</reference>
<dbReference type="AlphaFoldDB" id="A0AA86UDB3"/>
<gene>
    <name evidence="3" type="ORF">HINF_LOCUS33273</name>
    <name evidence="2" type="ORF">HINF_LOCUS38804</name>
</gene>